<proteinExistence type="predicted"/>
<dbReference type="Proteomes" id="UP000030690">
    <property type="component" value="Unassembled WGS sequence"/>
</dbReference>
<accession>A0A024V9B1</accession>
<dbReference type="EMBL" id="KI925073">
    <property type="protein sequence ID" value="ETW19147.1"/>
    <property type="molecule type" value="Genomic_DNA"/>
</dbReference>
<sequence length="34" mass="4304">MDVNNNNFMNYNNRSEELYNRSMYSQNRNYKHKN</sequence>
<name>A0A024V9B1_PLAFA</name>
<gene>
    <name evidence="1" type="ORF">PFFVO_02003</name>
</gene>
<evidence type="ECO:0000313" key="2">
    <source>
        <dbReference type="Proteomes" id="UP000030690"/>
    </source>
</evidence>
<evidence type="ECO:0000313" key="1">
    <source>
        <dbReference type="EMBL" id="ETW19147.1"/>
    </source>
</evidence>
<dbReference type="AlphaFoldDB" id="A0A024V9B1"/>
<protein>
    <submittedName>
        <fullName evidence="1">Uncharacterized protein</fullName>
    </submittedName>
</protein>
<organism evidence="1 2">
    <name type="scientific">Plasmodium falciparum Vietnam Oak-Knoll</name>
    <name type="common">FVO</name>
    <dbReference type="NCBI Taxonomy" id="1036723"/>
    <lineage>
        <taxon>Eukaryota</taxon>
        <taxon>Sar</taxon>
        <taxon>Alveolata</taxon>
        <taxon>Apicomplexa</taxon>
        <taxon>Aconoidasida</taxon>
        <taxon>Haemosporida</taxon>
        <taxon>Plasmodiidae</taxon>
        <taxon>Plasmodium</taxon>
        <taxon>Plasmodium (Laverania)</taxon>
    </lineage>
</organism>
<reference evidence="1 2" key="2">
    <citation type="submission" date="2013-02" db="EMBL/GenBank/DDBJ databases">
        <title>The Genome Sequence of Plasmodium falciparum Vietnam Oak-Knoll (FVO).</title>
        <authorList>
            <consortium name="The Broad Institute Genome Sequencing Platform"/>
            <consortium name="The Broad Institute Genome Sequencing Center for Infectious Disease"/>
            <person name="Neafsey D."/>
            <person name="Cheeseman I."/>
            <person name="Volkman S."/>
            <person name="Adams J."/>
            <person name="Walker B."/>
            <person name="Young S.K."/>
            <person name="Zeng Q."/>
            <person name="Gargeya S."/>
            <person name="Fitzgerald M."/>
            <person name="Haas B."/>
            <person name="Abouelleil A."/>
            <person name="Alvarado L."/>
            <person name="Arachchi H.M."/>
            <person name="Berlin A.M."/>
            <person name="Chapman S.B."/>
            <person name="Dewar J."/>
            <person name="Goldberg J."/>
            <person name="Griggs A."/>
            <person name="Gujja S."/>
            <person name="Hansen M."/>
            <person name="Howarth C."/>
            <person name="Imamovic A."/>
            <person name="Larimer J."/>
            <person name="McCowan C."/>
            <person name="Murphy C."/>
            <person name="Neiman D."/>
            <person name="Pearson M."/>
            <person name="Priest M."/>
            <person name="Roberts A."/>
            <person name="Saif S."/>
            <person name="Shea T."/>
            <person name="Sisk P."/>
            <person name="Sykes S."/>
            <person name="Wortman J."/>
            <person name="Nusbaum C."/>
            <person name="Birren B."/>
        </authorList>
    </citation>
    <scope>NUCLEOTIDE SEQUENCE [LARGE SCALE GENOMIC DNA]</scope>
    <source>
        <strain evidence="2">Vietnam Oak-Knoll (FVO)</strain>
    </source>
</reference>
<reference evidence="1 2" key="1">
    <citation type="submission" date="2013-02" db="EMBL/GenBank/DDBJ databases">
        <title>The Genome Annotation of Plasmodium falciparum Vietnam Oak-Knoll (FVO).</title>
        <authorList>
            <consortium name="The Broad Institute Genome Sequencing Platform"/>
            <consortium name="The Broad Institute Genome Sequencing Center for Infectious Disease"/>
            <person name="Neafsey D."/>
            <person name="Hoffman S."/>
            <person name="Volkman S."/>
            <person name="Rosenthal P."/>
            <person name="Walker B."/>
            <person name="Young S.K."/>
            <person name="Zeng Q."/>
            <person name="Gargeya S."/>
            <person name="Fitzgerald M."/>
            <person name="Haas B."/>
            <person name="Abouelleil A."/>
            <person name="Allen A.W."/>
            <person name="Alvarado L."/>
            <person name="Arachchi H.M."/>
            <person name="Berlin A.M."/>
            <person name="Chapman S.B."/>
            <person name="Gainer-Dewar J."/>
            <person name="Goldberg J."/>
            <person name="Griggs A."/>
            <person name="Gujja S."/>
            <person name="Hansen M."/>
            <person name="Howarth C."/>
            <person name="Imamovic A."/>
            <person name="Ireland A."/>
            <person name="Larimer J."/>
            <person name="McCowan C."/>
            <person name="Murphy C."/>
            <person name="Pearson M."/>
            <person name="Poon T.W."/>
            <person name="Priest M."/>
            <person name="Roberts A."/>
            <person name="Saif S."/>
            <person name="Shea T."/>
            <person name="Sisk P."/>
            <person name="Sykes S."/>
            <person name="Wortman J."/>
            <person name="Nusbaum C."/>
            <person name="Birren B."/>
        </authorList>
    </citation>
    <scope>NUCLEOTIDE SEQUENCE [LARGE SCALE GENOMIC DNA]</scope>
    <source>
        <strain evidence="2">Vietnam Oak-Knoll (FVO)</strain>
    </source>
</reference>